<evidence type="ECO:0000256" key="1">
    <source>
        <dbReference type="SAM" id="Phobius"/>
    </source>
</evidence>
<dbReference type="Pfam" id="PF06182">
    <property type="entry name" value="ABC2_membrane_6"/>
    <property type="match status" value="1"/>
</dbReference>
<evidence type="ECO:0000313" key="2">
    <source>
        <dbReference type="EMBL" id="BCZ46173.1"/>
    </source>
</evidence>
<gene>
    <name evidence="2" type="ORF">psyc5s11_22400</name>
</gene>
<dbReference type="InterPro" id="IPR010390">
    <property type="entry name" value="ABC-2_transporter-like"/>
</dbReference>
<accession>A0ABN6IXK8</accession>
<sequence length="208" mass="24027">MVFVYMAFRTYLYALSGMFIKHPMLDMESMIQQGQFDSILTKPINPLFHVIARQFEYTFAGHIVLYIFTFGISINKIETQWSLGKILFFITFIFGAVLIHSAFMIITGSLSFFIVKSKVAVETAIYGLRSFLDYPLTIFNKFIQVVLTFILPYAFVNYYPAEYFLRKTNPPIFNSALYYMTPVVGIIMIILAILIWNNGIKHYKSTGS</sequence>
<protein>
    <submittedName>
        <fullName evidence="2">Multidrug ABC transporter permease</fullName>
    </submittedName>
</protein>
<organism evidence="2 3">
    <name type="scientific">Clostridium gelidum</name>
    <dbReference type="NCBI Taxonomy" id="704125"/>
    <lineage>
        <taxon>Bacteria</taxon>
        <taxon>Bacillati</taxon>
        <taxon>Bacillota</taxon>
        <taxon>Clostridia</taxon>
        <taxon>Eubacteriales</taxon>
        <taxon>Clostridiaceae</taxon>
        <taxon>Clostridium</taxon>
    </lineage>
</organism>
<keyword evidence="3" id="KW-1185">Reference proteome</keyword>
<feature type="transmembrane region" description="Helical" evidence="1">
    <location>
        <begin position="57"/>
        <end position="74"/>
    </location>
</feature>
<name>A0ABN6IXK8_9CLOT</name>
<proteinExistence type="predicted"/>
<feature type="transmembrane region" description="Helical" evidence="1">
    <location>
        <begin position="136"/>
        <end position="156"/>
    </location>
</feature>
<dbReference type="EMBL" id="AP024849">
    <property type="protein sequence ID" value="BCZ46173.1"/>
    <property type="molecule type" value="Genomic_DNA"/>
</dbReference>
<reference evidence="3" key="1">
    <citation type="submission" date="2021-07" db="EMBL/GenBank/DDBJ databases">
        <title>Complete genome sequencing of a Clostridium isolate.</title>
        <authorList>
            <person name="Ueki A."/>
            <person name="Tonouchi A."/>
        </authorList>
    </citation>
    <scope>NUCLEOTIDE SEQUENCE [LARGE SCALE GENOMIC DNA]</scope>
    <source>
        <strain evidence="3">C5S11</strain>
    </source>
</reference>
<keyword evidence="1" id="KW-1133">Transmembrane helix</keyword>
<dbReference type="PANTHER" id="PTHR36833">
    <property type="entry name" value="SLR0610 PROTEIN-RELATED"/>
    <property type="match status" value="1"/>
</dbReference>
<evidence type="ECO:0000313" key="3">
    <source>
        <dbReference type="Proteomes" id="UP000824633"/>
    </source>
</evidence>
<feature type="transmembrane region" description="Helical" evidence="1">
    <location>
        <begin position="176"/>
        <end position="196"/>
    </location>
</feature>
<dbReference type="PANTHER" id="PTHR36833:SF1">
    <property type="entry name" value="INTEGRAL MEMBRANE TRANSPORT PROTEIN"/>
    <property type="match status" value="1"/>
</dbReference>
<dbReference type="Proteomes" id="UP000824633">
    <property type="component" value="Chromosome"/>
</dbReference>
<keyword evidence="1" id="KW-0812">Transmembrane</keyword>
<keyword evidence="1" id="KW-0472">Membrane</keyword>
<feature type="transmembrane region" description="Helical" evidence="1">
    <location>
        <begin position="86"/>
        <end position="115"/>
    </location>
</feature>